<dbReference type="PANTHER" id="PTHR46886">
    <property type="entry name" value="INSULIN-LIKE GROWTH FACTOR II"/>
    <property type="match status" value="1"/>
</dbReference>
<evidence type="ECO:0000256" key="9">
    <source>
        <dbReference type="PIRSR" id="PIRSR622350-50"/>
    </source>
</evidence>
<evidence type="ECO:0000256" key="11">
    <source>
        <dbReference type="SAM" id="SignalP"/>
    </source>
</evidence>
<reference evidence="13" key="1">
    <citation type="submission" date="2021-02" db="EMBL/GenBank/DDBJ databases">
        <title>Comparative genomics reveals that relaxation of natural selection precedes convergent phenotypic evolution of cavefish.</title>
        <authorList>
            <person name="Peng Z."/>
        </authorList>
    </citation>
    <scope>NUCLEOTIDE SEQUENCE</scope>
    <source>
        <tissue evidence="13">Muscle</tissue>
    </source>
</reference>
<organism evidence="13 14">
    <name type="scientific">Triplophysa rosa</name>
    <name type="common">Cave loach</name>
    <dbReference type="NCBI Taxonomy" id="992332"/>
    <lineage>
        <taxon>Eukaryota</taxon>
        <taxon>Metazoa</taxon>
        <taxon>Chordata</taxon>
        <taxon>Craniata</taxon>
        <taxon>Vertebrata</taxon>
        <taxon>Euteleostomi</taxon>
        <taxon>Actinopterygii</taxon>
        <taxon>Neopterygii</taxon>
        <taxon>Teleostei</taxon>
        <taxon>Ostariophysi</taxon>
        <taxon>Cypriniformes</taxon>
        <taxon>Nemacheilidae</taxon>
        <taxon>Triplophysa</taxon>
    </lineage>
</organism>
<evidence type="ECO:0000256" key="3">
    <source>
        <dbReference type="ARBA" id="ARBA00022525"/>
    </source>
</evidence>
<feature type="disulfide bond" evidence="9">
    <location>
        <begin position="78"/>
        <end position="83"/>
    </location>
</feature>
<evidence type="ECO:0000256" key="10">
    <source>
        <dbReference type="RuleBase" id="RU000406"/>
    </source>
</evidence>
<dbReference type="InterPro" id="IPR016179">
    <property type="entry name" value="Insulin-like"/>
</dbReference>
<dbReference type="GO" id="GO:0008083">
    <property type="term" value="F:growth factor activity"/>
    <property type="evidence" value="ECO:0007669"/>
    <property type="project" value="UniProtKB-KW"/>
</dbReference>
<comment type="subcellular location">
    <subcellularLocation>
        <location evidence="1 10">Secreted</location>
    </subcellularLocation>
</comment>
<keyword evidence="4 11" id="KW-0732">Signal</keyword>
<dbReference type="Pfam" id="PF08365">
    <property type="entry name" value="IGF2_C"/>
    <property type="match status" value="1"/>
</dbReference>
<dbReference type="AlphaFoldDB" id="A0A9W7X6V5"/>
<dbReference type="InterPro" id="IPR022352">
    <property type="entry name" value="Ins/IGF/rlx"/>
</dbReference>
<dbReference type="PRINTS" id="PR00276">
    <property type="entry name" value="INSULINFAMLY"/>
</dbReference>
<comment type="caution">
    <text evidence="13">The sequence shown here is derived from an EMBL/GenBank/DDBJ whole genome shotgun (WGS) entry which is preliminary data.</text>
</comment>
<feature type="domain" description="Insulin-like" evidence="12">
    <location>
        <begin position="37"/>
        <end position="92"/>
    </location>
</feature>
<dbReference type="SMART" id="SM00078">
    <property type="entry name" value="IlGF"/>
    <property type="match status" value="1"/>
</dbReference>
<dbReference type="GO" id="GO:0043539">
    <property type="term" value="F:protein serine/threonine kinase activator activity"/>
    <property type="evidence" value="ECO:0007669"/>
    <property type="project" value="TreeGrafter"/>
</dbReference>
<evidence type="ECO:0000313" key="14">
    <source>
        <dbReference type="Proteomes" id="UP001059041"/>
    </source>
</evidence>
<dbReference type="OrthoDB" id="9449995at2759"/>
<dbReference type="GO" id="GO:1905564">
    <property type="term" value="P:positive regulation of vascular endothelial cell proliferation"/>
    <property type="evidence" value="ECO:0007669"/>
    <property type="project" value="TreeGrafter"/>
</dbReference>
<feature type="signal peptide" evidence="11">
    <location>
        <begin position="1"/>
        <end position="36"/>
    </location>
</feature>
<keyword evidence="6 9" id="KW-1015">Disulfide bond</keyword>
<dbReference type="SUPFAM" id="SSF56994">
    <property type="entry name" value="Insulin-like"/>
    <property type="match status" value="1"/>
</dbReference>
<name>A0A9W7X6V5_TRIRA</name>
<keyword evidence="14" id="KW-1185">Reference proteome</keyword>
<keyword evidence="5" id="KW-0339">Growth factor</keyword>
<dbReference type="PRINTS" id="PR02006">
    <property type="entry name" value="INSLNLIKEGF2"/>
</dbReference>
<dbReference type="InterPro" id="IPR022353">
    <property type="entry name" value="Insulin_CS"/>
</dbReference>
<feature type="disulfide bond" evidence="9">
    <location>
        <begin position="40"/>
        <end position="79"/>
    </location>
</feature>
<evidence type="ECO:0000256" key="2">
    <source>
        <dbReference type="ARBA" id="ARBA00009034"/>
    </source>
</evidence>
<dbReference type="GO" id="GO:0005615">
    <property type="term" value="C:extracellular space"/>
    <property type="evidence" value="ECO:0007669"/>
    <property type="project" value="InterPro"/>
</dbReference>
<comment type="similarity">
    <text evidence="2 10">Belongs to the insulin family.</text>
</comment>
<accession>A0A9W7X6V5</accession>
<dbReference type="PROSITE" id="PS00262">
    <property type="entry name" value="INSULIN"/>
    <property type="match status" value="1"/>
</dbReference>
<dbReference type="InterPro" id="IPR036438">
    <property type="entry name" value="Insulin-like_sf"/>
</dbReference>
<evidence type="ECO:0000259" key="12">
    <source>
        <dbReference type="SMART" id="SM00078"/>
    </source>
</evidence>
<feature type="chain" id="PRO_5040979083" description="Insulin-like growth factor 2" evidence="11">
    <location>
        <begin position="37"/>
        <end position="197"/>
    </location>
</feature>
<dbReference type="GO" id="GO:0051147">
    <property type="term" value="P:regulation of muscle cell differentiation"/>
    <property type="evidence" value="ECO:0007669"/>
    <property type="project" value="TreeGrafter"/>
</dbReference>
<dbReference type="GO" id="GO:0005159">
    <property type="term" value="F:insulin-like growth factor receptor binding"/>
    <property type="evidence" value="ECO:0007669"/>
    <property type="project" value="TreeGrafter"/>
</dbReference>
<dbReference type="Gene3D" id="1.10.100.10">
    <property type="entry name" value="Insulin-like"/>
    <property type="match status" value="1"/>
</dbReference>
<dbReference type="Proteomes" id="UP001059041">
    <property type="component" value="Linkage Group LG1"/>
</dbReference>
<evidence type="ECO:0000313" key="13">
    <source>
        <dbReference type="EMBL" id="KAI7814819.1"/>
    </source>
</evidence>
<dbReference type="InterPro" id="IPR022334">
    <property type="entry name" value="IGF2"/>
</dbReference>
<evidence type="ECO:0000256" key="1">
    <source>
        <dbReference type="ARBA" id="ARBA00004613"/>
    </source>
</evidence>
<dbReference type="InterPro" id="IPR013576">
    <property type="entry name" value="IGF2_C"/>
</dbReference>
<dbReference type="PANTHER" id="PTHR46886:SF1">
    <property type="entry name" value="INSULIN-LIKE GROWTH FACTOR II"/>
    <property type="match status" value="1"/>
</dbReference>
<dbReference type="Pfam" id="PF00049">
    <property type="entry name" value="Insulin"/>
    <property type="match status" value="2"/>
</dbReference>
<keyword evidence="3 10" id="KW-0964">Secreted</keyword>
<protein>
    <recommendedName>
        <fullName evidence="7">Insulin-like growth factor 2</fullName>
    </recommendedName>
    <alternativeName>
        <fullName evidence="8">Insulin-like growth factor II</fullName>
    </alternativeName>
</protein>
<evidence type="ECO:0000256" key="6">
    <source>
        <dbReference type="ARBA" id="ARBA00023157"/>
    </source>
</evidence>
<dbReference type="CDD" id="cd04368">
    <property type="entry name" value="IlGF"/>
    <property type="match status" value="1"/>
</dbReference>
<sequence length="197" mass="22658">MDFHHLLCISCLKTMSSPRILFILSFLMYTHHGAMAETLCGGELVDTLQFVCGDDGFYFDRPNRSNSRRPQSGIVEECCFRSCDLRLLQQYCAKPVKSERDVSSTSLQLFPVSQALHKDISRKPLGVKYTKYEVWQRKAAQRLRRGVPSILLAKKFRREVALVQEKEQIDLHRPFITLPNRRPSIYAGKHLPKAMAS</sequence>
<dbReference type="EMBL" id="JAFHDT010000001">
    <property type="protein sequence ID" value="KAI7814819.1"/>
    <property type="molecule type" value="Genomic_DNA"/>
</dbReference>
<gene>
    <name evidence="13" type="ORF">IRJ41_024078</name>
</gene>
<evidence type="ECO:0000256" key="8">
    <source>
        <dbReference type="ARBA" id="ARBA00049823"/>
    </source>
</evidence>
<dbReference type="GO" id="GO:0045944">
    <property type="term" value="P:positive regulation of transcription by RNA polymerase II"/>
    <property type="evidence" value="ECO:0007669"/>
    <property type="project" value="TreeGrafter"/>
</dbReference>
<dbReference type="GO" id="GO:0043410">
    <property type="term" value="P:positive regulation of MAPK cascade"/>
    <property type="evidence" value="ECO:0007669"/>
    <property type="project" value="TreeGrafter"/>
</dbReference>
<dbReference type="FunFam" id="1.10.100.10:FF:000002">
    <property type="entry name" value="Insulin-like growth factor II preproprotein"/>
    <property type="match status" value="1"/>
</dbReference>
<evidence type="ECO:0000256" key="7">
    <source>
        <dbReference type="ARBA" id="ARBA00049761"/>
    </source>
</evidence>
<dbReference type="GO" id="GO:0046628">
    <property type="term" value="P:positive regulation of insulin receptor signaling pathway"/>
    <property type="evidence" value="ECO:0007669"/>
    <property type="project" value="TreeGrafter"/>
</dbReference>
<feature type="disulfide bond" evidence="9">
    <location>
        <begin position="52"/>
        <end position="92"/>
    </location>
</feature>
<dbReference type="PRINTS" id="PR02002">
    <property type="entry name" value="INSLNLIKEGF"/>
</dbReference>
<proteinExistence type="inferred from homology"/>
<dbReference type="GO" id="GO:0005179">
    <property type="term" value="F:hormone activity"/>
    <property type="evidence" value="ECO:0007669"/>
    <property type="project" value="InterPro"/>
</dbReference>
<evidence type="ECO:0000256" key="4">
    <source>
        <dbReference type="ARBA" id="ARBA00022729"/>
    </source>
</evidence>
<evidence type="ECO:0000256" key="5">
    <source>
        <dbReference type="ARBA" id="ARBA00023030"/>
    </source>
</evidence>
<dbReference type="GO" id="GO:0042104">
    <property type="term" value="P:positive regulation of activated T cell proliferation"/>
    <property type="evidence" value="ECO:0007669"/>
    <property type="project" value="TreeGrafter"/>
</dbReference>
<dbReference type="InterPro" id="IPR022350">
    <property type="entry name" value="IGF-1/2"/>
</dbReference>